<dbReference type="InterPro" id="IPR008271">
    <property type="entry name" value="Ser/Thr_kinase_AS"/>
</dbReference>
<dbReference type="Proteomes" id="UP000070544">
    <property type="component" value="Unassembled WGS sequence"/>
</dbReference>
<proteinExistence type="inferred from homology"/>
<keyword evidence="3" id="KW-0808">Transferase</keyword>
<keyword evidence="2 8" id="KW-0723">Serine/threonine-protein kinase</keyword>
<reference evidence="11 12" key="1">
    <citation type="journal article" date="2015" name="Genome Biol. Evol.">
        <title>Phylogenomic analyses indicate that early fungi evolved digesting cell walls of algal ancestors of land plants.</title>
        <authorList>
            <person name="Chang Y."/>
            <person name="Wang S."/>
            <person name="Sekimoto S."/>
            <person name="Aerts A.L."/>
            <person name="Choi C."/>
            <person name="Clum A."/>
            <person name="LaButti K.M."/>
            <person name="Lindquist E.A."/>
            <person name="Yee Ngan C."/>
            <person name="Ohm R.A."/>
            <person name="Salamov A.A."/>
            <person name="Grigoriev I.V."/>
            <person name="Spatafora J.W."/>
            <person name="Berbee M.L."/>
        </authorList>
    </citation>
    <scope>NUCLEOTIDE SEQUENCE [LARGE SCALE GENOMIC DNA]</scope>
    <source>
        <strain evidence="11 12">JEL478</strain>
    </source>
</reference>
<keyword evidence="4 7" id="KW-0547">Nucleotide-binding</keyword>
<evidence type="ECO:0000256" key="5">
    <source>
        <dbReference type="ARBA" id="ARBA00022777"/>
    </source>
</evidence>
<dbReference type="STRING" id="1344416.A0A139ABA8"/>
<evidence type="ECO:0000313" key="11">
    <source>
        <dbReference type="EMBL" id="KXS13683.1"/>
    </source>
</evidence>
<dbReference type="InterPro" id="IPR050108">
    <property type="entry name" value="CDK"/>
</dbReference>
<dbReference type="InterPro" id="IPR011009">
    <property type="entry name" value="Kinase-like_dom_sf"/>
</dbReference>
<dbReference type="PANTHER" id="PTHR24056:SF508">
    <property type="entry name" value="CYCLIN-DEPENDENT KINASE 10"/>
    <property type="match status" value="1"/>
</dbReference>
<dbReference type="EMBL" id="KQ965776">
    <property type="protein sequence ID" value="KXS13683.1"/>
    <property type="molecule type" value="Genomic_DNA"/>
</dbReference>
<protein>
    <submittedName>
        <fullName evidence="11">Cyclin-dependent kinase 10</fullName>
    </submittedName>
</protein>
<dbReference type="GO" id="GO:0005524">
    <property type="term" value="F:ATP binding"/>
    <property type="evidence" value="ECO:0007669"/>
    <property type="project" value="UniProtKB-UniRule"/>
</dbReference>
<evidence type="ECO:0000256" key="9">
    <source>
        <dbReference type="SAM" id="MobiDB-lite"/>
    </source>
</evidence>
<dbReference type="PROSITE" id="PS00108">
    <property type="entry name" value="PROTEIN_KINASE_ST"/>
    <property type="match status" value="1"/>
</dbReference>
<dbReference type="FunFam" id="3.30.200.20:FF:000172">
    <property type="entry name" value="cyclin-dependent kinase G-2 isoform X1"/>
    <property type="match status" value="1"/>
</dbReference>
<comment type="similarity">
    <text evidence="1">Belongs to the protein kinase superfamily. CMGC Ser/Thr protein kinase family. CDC2/CDKX subfamily.</text>
</comment>
<evidence type="ECO:0000256" key="7">
    <source>
        <dbReference type="PROSITE-ProRule" id="PRU10141"/>
    </source>
</evidence>
<keyword evidence="5 11" id="KW-0418">Kinase</keyword>
<dbReference type="OrthoDB" id="1732493at2759"/>
<evidence type="ECO:0000256" key="6">
    <source>
        <dbReference type="ARBA" id="ARBA00022840"/>
    </source>
</evidence>
<dbReference type="Gene3D" id="3.30.200.20">
    <property type="entry name" value="Phosphorylase Kinase, domain 1"/>
    <property type="match status" value="1"/>
</dbReference>
<evidence type="ECO:0000256" key="1">
    <source>
        <dbReference type="ARBA" id="ARBA00006485"/>
    </source>
</evidence>
<dbReference type="OMA" id="DMVPTPY"/>
<dbReference type="PROSITE" id="PS50011">
    <property type="entry name" value="PROTEIN_KINASE_DOM"/>
    <property type="match status" value="1"/>
</dbReference>
<dbReference type="GO" id="GO:0005634">
    <property type="term" value="C:nucleus"/>
    <property type="evidence" value="ECO:0007669"/>
    <property type="project" value="UniProtKB-ARBA"/>
</dbReference>
<evidence type="ECO:0000256" key="4">
    <source>
        <dbReference type="ARBA" id="ARBA00022741"/>
    </source>
</evidence>
<dbReference type="AlphaFoldDB" id="A0A139ABA8"/>
<dbReference type="GO" id="GO:0007346">
    <property type="term" value="P:regulation of mitotic cell cycle"/>
    <property type="evidence" value="ECO:0007669"/>
    <property type="project" value="TreeGrafter"/>
</dbReference>
<dbReference type="GO" id="GO:0010556">
    <property type="term" value="P:regulation of macromolecule biosynthetic process"/>
    <property type="evidence" value="ECO:0007669"/>
    <property type="project" value="UniProtKB-ARBA"/>
</dbReference>
<dbReference type="SMART" id="SM00220">
    <property type="entry name" value="S_TKc"/>
    <property type="match status" value="1"/>
</dbReference>
<evidence type="ECO:0000256" key="3">
    <source>
        <dbReference type="ARBA" id="ARBA00022679"/>
    </source>
</evidence>
<dbReference type="PANTHER" id="PTHR24056">
    <property type="entry name" value="CELL DIVISION PROTEIN KINASE"/>
    <property type="match status" value="1"/>
</dbReference>
<feature type="binding site" evidence="7">
    <location>
        <position position="56"/>
    </location>
    <ligand>
        <name>ATP</name>
        <dbReference type="ChEBI" id="CHEBI:30616"/>
    </ligand>
</feature>
<keyword evidence="6 7" id="KW-0067">ATP-binding</keyword>
<accession>A0A139ABA8</accession>
<dbReference type="Gene3D" id="1.10.510.10">
    <property type="entry name" value="Transferase(Phosphotransferase) domain 1"/>
    <property type="match status" value="1"/>
</dbReference>
<sequence length="369" mass="42193">MELKSVNGKVSHFNEGFLGSCRSVDSYDKLNRLGEGTYGIVYRAQNKATGEIVALKMIRMESETDGLPLSSLREVSILKTLQHRNIVNVRDVVVGAKLSSIFMEMEYCEQDMANLMDNVPTPYTQSQVKCLLRQLLEGVAYLHAQYITHRDLKLSNLLLTSEGIMKIADFGLARKWGQPIRPMTPKVVTLWYRAPELLLGDKIYTTAVDMWSVGCIFGELLQHRPLLPGKDEISQVRLISELIGTPTDRVWDGYSRLPLAGSFKFPIDSKPTLRSQFSTISPAALNLLSSMLTYDPKRRISAADALHHEYFRENPRECHPSMIPSHPEIRNQKSEQSRLRHQQEEDEKKAKREREDEMVDSRRKQARIF</sequence>
<dbReference type="PROSITE" id="PS00107">
    <property type="entry name" value="PROTEIN_KINASE_ATP"/>
    <property type="match status" value="1"/>
</dbReference>
<feature type="compositionally biased region" description="Basic and acidic residues" evidence="9">
    <location>
        <begin position="327"/>
        <end position="363"/>
    </location>
</feature>
<feature type="region of interest" description="Disordered" evidence="9">
    <location>
        <begin position="316"/>
        <end position="369"/>
    </location>
</feature>
<dbReference type="FunFam" id="1.10.510.10:FF:000533">
    <property type="entry name" value="cyclin-dependent kinase 10"/>
    <property type="match status" value="1"/>
</dbReference>
<evidence type="ECO:0000313" key="12">
    <source>
        <dbReference type="Proteomes" id="UP000070544"/>
    </source>
</evidence>
<dbReference type="GO" id="GO:0004674">
    <property type="term" value="F:protein serine/threonine kinase activity"/>
    <property type="evidence" value="ECO:0007669"/>
    <property type="project" value="UniProtKB-KW"/>
</dbReference>
<dbReference type="SUPFAM" id="SSF56112">
    <property type="entry name" value="Protein kinase-like (PK-like)"/>
    <property type="match status" value="1"/>
</dbReference>
<dbReference type="Pfam" id="PF00069">
    <property type="entry name" value="Pkinase"/>
    <property type="match status" value="1"/>
</dbReference>
<name>A0A139ABA8_GONPJ</name>
<gene>
    <name evidence="11" type="ORF">M427DRAFT_113236</name>
</gene>
<organism evidence="11 12">
    <name type="scientific">Gonapodya prolifera (strain JEL478)</name>
    <name type="common">Monoblepharis prolifera</name>
    <dbReference type="NCBI Taxonomy" id="1344416"/>
    <lineage>
        <taxon>Eukaryota</taxon>
        <taxon>Fungi</taxon>
        <taxon>Fungi incertae sedis</taxon>
        <taxon>Chytridiomycota</taxon>
        <taxon>Chytridiomycota incertae sedis</taxon>
        <taxon>Monoblepharidomycetes</taxon>
        <taxon>Monoblepharidales</taxon>
        <taxon>Gonapodyaceae</taxon>
        <taxon>Gonapodya</taxon>
    </lineage>
</organism>
<dbReference type="InterPro" id="IPR017441">
    <property type="entry name" value="Protein_kinase_ATP_BS"/>
</dbReference>
<evidence type="ECO:0000256" key="8">
    <source>
        <dbReference type="RuleBase" id="RU000304"/>
    </source>
</evidence>
<evidence type="ECO:0000256" key="2">
    <source>
        <dbReference type="ARBA" id="ARBA00022527"/>
    </source>
</evidence>
<feature type="domain" description="Protein kinase" evidence="10">
    <location>
        <begin position="27"/>
        <end position="311"/>
    </location>
</feature>
<dbReference type="InterPro" id="IPR000719">
    <property type="entry name" value="Prot_kinase_dom"/>
</dbReference>
<evidence type="ECO:0000259" key="10">
    <source>
        <dbReference type="PROSITE" id="PS50011"/>
    </source>
</evidence>
<keyword evidence="12" id="KW-1185">Reference proteome</keyword>
<dbReference type="GO" id="GO:0080090">
    <property type="term" value="P:regulation of primary metabolic process"/>
    <property type="evidence" value="ECO:0007669"/>
    <property type="project" value="UniProtKB-ARBA"/>
</dbReference>